<feature type="non-terminal residue" evidence="1">
    <location>
        <position position="1"/>
    </location>
</feature>
<name>A0A0F8WU23_9ZZZZ</name>
<organism evidence="1">
    <name type="scientific">marine sediment metagenome</name>
    <dbReference type="NCBI Taxonomy" id="412755"/>
    <lineage>
        <taxon>unclassified sequences</taxon>
        <taxon>metagenomes</taxon>
        <taxon>ecological metagenomes</taxon>
    </lineage>
</organism>
<proteinExistence type="predicted"/>
<dbReference type="EMBL" id="LAZR01067297">
    <property type="protein sequence ID" value="KKK51860.1"/>
    <property type="molecule type" value="Genomic_DNA"/>
</dbReference>
<sequence>RLSNIWLYHRHYNAPEEVYGKPDRETKLELISLDEEIKEITK</sequence>
<protein>
    <submittedName>
        <fullName evidence="1">Uncharacterized protein</fullName>
    </submittedName>
</protein>
<comment type="caution">
    <text evidence="1">The sequence shown here is derived from an EMBL/GenBank/DDBJ whole genome shotgun (WGS) entry which is preliminary data.</text>
</comment>
<reference evidence="1" key="1">
    <citation type="journal article" date="2015" name="Nature">
        <title>Complex archaea that bridge the gap between prokaryotes and eukaryotes.</title>
        <authorList>
            <person name="Spang A."/>
            <person name="Saw J.H."/>
            <person name="Jorgensen S.L."/>
            <person name="Zaremba-Niedzwiedzka K."/>
            <person name="Martijn J."/>
            <person name="Lind A.E."/>
            <person name="van Eijk R."/>
            <person name="Schleper C."/>
            <person name="Guy L."/>
            <person name="Ettema T.J."/>
        </authorList>
    </citation>
    <scope>NUCLEOTIDE SEQUENCE</scope>
</reference>
<dbReference type="AlphaFoldDB" id="A0A0F8WU23"/>
<accession>A0A0F8WU23</accession>
<evidence type="ECO:0000313" key="1">
    <source>
        <dbReference type="EMBL" id="KKK51860.1"/>
    </source>
</evidence>
<gene>
    <name evidence="1" type="ORF">LCGC14_3110720</name>
</gene>